<dbReference type="InterPro" id="IPR006656">
    <property type="entry name" value="Mopterin_OxRdtase"/>
</dbReference>
<organism evidence="6 7">
    <name type="scientific">Amycolatopsis acidicola</name>
    <dbReference type="NCBI Taxonomy" id="2596893"/>
    <lineage>
        <taxon>Bacteria</taxon>
        <taxon>Bacillati</taxon>
        <taxon>Actinomycetota</taxon>
        <taxon>Actinomycetes</taxon>
        <taxon>Pseudonocardiales</taxon>
        <taxon>Pseudonocardiaceae</taxon>
        <taxon>Amycolatopsis</taxon>
    </lineage>
</organism>
<accession>A0A5N0UR95</accession>
<dbReference type="Gene3D" id="2.40.40.20">
    <property type="match status" value="1"/>
</dbReference>
<dbReference type="Gene3D" id="3.40.228.10">
    <property type="entry name" value="Dimethylsulfoxide Reductase, domain 2"/>
    <property type="match status" value="1"/>
</dbReference>
<evidence type="ECO:0000256" key="4">
    <source>
        <dbReference type="ARBA" id="ARBA00023014"/>
    </source>
</evidence>
<gene>
    <name evidence="6" type="ORF">FPZ12_033270</name>
</gene>
<reference evidence="6" key="1">
    <citation type="submission" date="2019-09" db="EMBL/GenBank/DDBJ databases">
        <authorList>
            <person name="Teo W.F.A."/>
            <person name="Duangmal K."/>
        </authorList>
    </citation>
    <scope>NUCLEOTIDE SEQUENCE [LARGE SCALE GENOMIC DNA]</scope>
    <source>
        <strain evidence="6">K81G1</strain>
    </source>
</reference>
<evidence type="ECO:0000256" key="3">
    <source>
        <dbReference type="ARBA" id="ARBA00023004"/>
    </source>
</evidence>
<proteinExistence type="inferred from homology"/>
<dbReference type="Pfam" id="PF00384">
    <property type="entry name" value="Molybdopterin"/>
    <property type="match status" value="1"/>
</dbReference>
<dbReference type="Pfam" id="PF01568">
    <property type="entry name" value="Molydop_binding"/>
    <property type="match status" value="1"/>
</dbReference>
<dbReference type="SUPFAM" id="SSF53706">
    <property type="entry name" value="Formate dehydrogenase/DMSO reductase, domains 1-3"/>
    <property type="match status" value="1"/>
</dbReference>
<dbReference type="InterPro" id="IPR006963">
    <property type="entry name" value="Mopterin_OxRdtase_4Fe-4S_dom"/>
</dbReference>
<keyword evidence="4" id="KW-0411">Iron-sulfur</keyword>
<dbReference type="AlphaFoldDB" id="A0A5N0UR95"/>
<dbReference type="Proteomes" id="UP000319769">
    <property type="component" value="Unassembled WGS sequence"/>
</dbReference>
<dbReference type="InterPro" id="IPR009010">
    <property type="entry name" value="Asp_de-COase-like_dom_sf"/>
</dbReference>
<dbReference type="PROSITE" id="PS51669">
    <property type="entry name" value="4FE4S_MOW_BIS_MGD"/>
    <property type="match status" value="1"/>
</dbReference>
<dbReference type="PANTHER" id="PTHR43742">
    <property type="entry name" value="TRIMETHYLAMINE-N-OXIDE REDUCTASE"/>
    <property type="match status" value="1"/>
</dbReference>
<dbReference type="PANTHER" id="PTHR43742:SF2">
    <property type="entry name" value="ASSIMILATORY NITRATE REDUCTASE CATALYTIC SUBUNIT"/>
    <property type="match status" value="1"/>
</dbReference>
<dbReference type="Gene3D" id="2.20.25.90">
    <property type="entry name" value="ADC-like domains"/>
    <property type="match status" value="1"/>
</dbReference>
<keyword evidence="7" id="KW-1185">Reference proteome</keyword>
<dbReference type="EMBL" id="VMNW02000070">
    <property type="protein sequence ID" value="KAA9153996.1"/>
    <property type="molecule type" value="Genomic_DNA"/>
</dbReference>
<dbReference type="SMART" id="SM00926">
    <property type="entry name" value="Molybdop_Fe4S4"/>
    <property type="match status" value="1"/>
</dbReference>
<name>A0A5N0UR95_9PSEU</name>
<dbReference type="GO" id="GO:0016491">
    <property type="term" value="F:oxidoreductase activity"/>
    <property type="evidence" value="ECO:0007669"/>
    <property type="project" value="InterPro"/>
</dbReference>
<dbReference type="RefSeq" id="WP_144749971.1">
    <property type="nucleotide sequence ID" value="NZ_VMNW02000070.1"/>
</dbReference>
<dbReference type="GO" id="GO:0046872">
    <property type="term" value="F:metal ion binding"/>
    <property type="evidence" value="ECO:0007669"/>
    <property type="project" value="UniProtKB-KW"/>
</dbReference>
<feature type="domain" description="4Fe-4S Mo/W bis-MGD-type" evidence="5">
    <location>
        <begin position="1"/>
        <end position="56"/>
    </location>
</feature>
<dbReference type="Pfam" id="PF04879">
    <property type="entry name" value="Molybdop_Fe4S4"/>
    <property type="match status" value="1"/>
</dbReference>
<keyword evidence="2" id="KW-0479">Metal-binding</keyword>
<dbReference type="GO" id="GO:0051536">
    <property type="term" value="F:iron-sulfur cluster binding"/>
    <property type="evidence" value="ECO:0007669"/>
    <property type="project" value="UniProtKB-KW"/>
</dbReference>
<protein>
    <submittedName>
        <fullName evidence="6">Molybdopterin-dependent oxidoreductase</fullName>
    </submittedName>
</protein>
<evidence type="ECO:0000313" key="6">
    <source>
        <dbReference type="EMBL" id="KAA9153996.1"/>
    </source>
</evidence>
<evidence type="ECO:0000313" key="7">
    <source>
        <dbReference type="Proteomes" id="UP000319769"/>
    </source>
</evidence>
<dbReference type="InterPro" id="IPR050612">
    <property type="entry name" value="Prok_Mopterin_Oxidored"/>
</dbReference>
<dbReference type="OrthoDB" id="7376058at2"/>
<comment type="similarity">
    <text evidence="1">Belongs to the prokaryotic molybdopterin-containing oxidoreductase family.</text>
</comment>
<dbReference type="InterPro" id="IPR006657">
    <property type="entry name" value="MoPterin_dinucl-bd_dom"/>
</dbReference>
<dbReference type="GO" id="GO:0043546">
    <property type="term" value="F:molybdopterin cofactor binding"/>
    <property type="evidence" value="ECO:0007669"/>
    <property type="project" value="InterPro"/>
</dbReference>
<evidence type="ECO:0000256" key="2">
    <source>
        <dbReference type="ARBA" id="ARBA00022723"/>
    </source>
</evidence>
<evidence type="ECO:0000256" key="1">
    <source>
        <dbReference type="ARBA" id="ARBA00010312"/>
    </source>
</evidence>
<sequence>MTGYRICPLCESTCGLEFKVEGGFAVDVRGHENDLFSRGYLCPKGANLGALDADPDRLKTPLIRRDGELVQATWDEAFAEAARGFAAVREAHGSGALALYRGNPSAHSLAVTPYLRPLIKALGTKQIYSASTADQVPTQVACGLVYGSAAAIPVPDLDRTSHLLILGANPAESNGSLCTAPDFRGRLHAIRERGGTVTVVDPRRTRTARLADRHLPIRPTTDAYFLFALVHVIFEEDLENPGPHGDRLTGLADVRELAAVFAPEAVADVCGIAAADIRATARELAAAQGAAVYGRMGTCATSYGTVTNWLIQVLNLLTGNVDRPGGLLFPVSPTRAAYLREQPFRMGRWHSRVRELPEVFGEFPVATLADEIETPGEGRIRALLTIAGNPVVSAPNGVRIGELLPGLDFMVSIDPYVNETTRHADVILPPPRVLQSGHYDWALSSFFVRAVVRYSPPVVDLAPGQPGEDEILARLSLLLSGQDGDTSALSESLVTTVLGKSVKSAGSPVLGRDPAELRAQLNGSSPLERYFEAMLRLGPFGDGFGADPEGLTLQSLLDHPEGIDRGEMRPRLAEVLPEADGKIDLCPDAVRDEVASLAAGLRGDRTGFVLIGRRTLRSNNSWMHNVPNLVSGPQRCTLLVNETDADRLGVATGDRVRVASGKGAVTVDVETTLDIRPGVVSLPHGWGQRSSNGRLGVAARAEGVNANALTDESIVDVLSGNAVLNGVPVSLEPEVATR</sequence>
<comment type="caution">
    <text evidence="6">The sequence shown here is derived from an EMBL/GenBank/DDBJ whole genome shotgun (WGS) entry which is preliminary data.</text>
</comment>
<dbReference type="Gene3D" id="3.40.50.740">
    <property type="match status" value="1"/>
</dbReference>
<keyword evidence="3" id="KW-0408">Iron</keyword>
<evidence type="ECO:0000259" key="5">
    <source>
        <dbReference type="PROSITE" id="PS51669"/>
    </source>
</evidence>
<dbReference type="SUPFAM" id="SSF50692">
    <property type="entry name" value="ADC-like"/>
    <property type="match status" value="1"/>
</dbReference>